<accession>A0ABT9D5B4</accession>
<reference evidence="6 7" key="1">
    <citation type="submission" date="2023-07" db="EMBL/GenBank/DDBJ databases">
        <title>Description of novel actinomycetes strains, isolated from tidal flat sediment.</title>
        <authorList>
            <person name="Lu C."/>
        </authorList>
    </citation>
    <scope>NUCLEOTIDE SEQUENCE [LARGE SCALE GENOMIC DNA]</scope>
    <source>
        <strain evidence="6 7">SYSU T00b441</strain>
    </source>
</reference>
<organism evidence="6 7">
    <name type="scientific">Actinotalea lenta</name>
    <dbReference type="NCBI Taxonomy" id="3064654"/>
    <lineage>
        <taxon>Bacteria</taxon>
        <taxon>Bacillati</taxon>
        <taxon>Actinomycetota</taxon>
        <taxon>Actinomycetes</taxon>
        <taxon>Micrococcales</taxon>
        <taxon>Cellulomonadaceae</taxon>
        <taxon>Actinotalea</taxon>
    </lineage>
</organism>
<dbReference type="SUPFAM" id="SSF53335">
    <property type="entry name" value="S-adenosyl-L-methionine-dependent methyltransferases"/>
    <property type="match status" value="1"/>
</dbReference>
<protein>
    <recommendedName>
        <fullName evidence="1">site-specific DNA-methyltransferase (adenine-specific)</fullName>
        <ecNumber evidence="1">2.1.1.72</ecNumber>
    </recommendedName>
</protein>
<evidence type="ECO:0000313" key="6">
    <source>
        <dbReference type="EMBL" id="MDO8105962.1"/>
    </source>
</evidence>
<comment type="catalytic activity">
    <reaction evidence="5">
        <text>a 2'-deoxyadenosine in DNA + S-adenosyl-L-methionine = an N(6)-methyl-2'-deoxyadenosine in DNA + S-adenosyl-L-homocysteine + H(+)</text>
        <dbReference type="Rhea" id="RHEA:15197"/>
        <dbReference type="Rhea" id="RHEA-COMP:12418"/>
        <dbReference type="Rhea" id="RHEA-COMP:12419"/>
        <dbReference type="ChEBI" id="CHEBI:15378"/>
        <dbReference type="ChEBI" id="CHEBI:57856"/>
        <dbReference type="ChEBI" id="CHEBI:59789"/>
        <dbReference type="ChEBI" id="CHEBI:90615"/>
        <dbReference type="ChEBI" id="CHEBI:90616"/>
        <dbReference type="EC" id="2.1.1.72"/>
    </reaction>
</comment>
<keyword evidence="3" id="KW-0808">Transferase</keyword>
<name>A0ABT9D5B4_9CELL</name>
<evidence type="ECO:0000256" key="1">
    <source>
        <dbReference type="ARBA" id="ARBA00011900"/>
    </source>
</evidence>
<dbReference type="Gene3D" id="3.40.50.150">
    <property type="entry name" value="Vaccinia Virus protein VP39"/>
    <property type="match status" value="1"/>
</dbReference>
<sequence length="352" mass="39119">MTTAADLGATARAVALARTARFPRLRYMGSKYRLTGELAAVFEEVGGTSVLDAFSGSGVVSYLLKSQGFSVTSNDYLTFPSIITQATVVNDGTTLNPEDVDLICSPAADDRDFISRTFDGLYYDAADRAFLDSAWSHVATLSGHKRAIAISALVLAAARKQPRGVFTITDQRYDDGRRDLRMTMEEQFRARVADYNAVVFANGQPHRSRTGDVFDVDPSGYDLVYLDPPYTPPTDDNDYIKRYHFLEGLSVYWEGQEIMAHTKTKKLAKRFTPFAYPRTVTDALTRLLDRFQHSTIVLSYSSNAVPDAATITRLLREVKSDVTVHPVTHTYSFGTHVAATRRAVSEYLFVGR</sequence>
<dbReference type="PRINTS" id="PR00505">
    <property type="entry name" value="D12N6MTFRASE"/>
</dbReference>
<dbReference type="InterPro" id="IPR029063">
    <property type="entry name" value="SAM-dependent_MTases_sf"/>
</dbReference>
<dbReference type="PROSITE" id="PS00092">
    <property type="entry name" value="N6_MTASE"/>
    <property type="match status" value="1"/>
</dbReference>
<dbReference type="InterPro" id="IPR002052">
    <property type="entry name" value="DNA_methylase_N6_adenine_CS"/>
</dbReference>
<dbReference type="CDD" id="cd02440">
    <property type="entry name" value="AdoMet_MTases"/>
    <property type="match status" value="1"/>
</dbReference>
<evidence type="ECO:0000256" key="5">
    <source>
        <dbReference type="ARBA" id="ARBA00047942"/>
    </source>
</evidence>
<dbReference type="Pfam" id="PF02086">
    <property type="entry name" value="MethyltransfD12"/>
    <property type="match status" value="1"/>
</dbReference>
<dbReference type="Proteomes" id="UP001232536">
    <property type="component" value="Unassembled WGS sequence"/>
</dbReference>
<dbReference type="GO" id="GO:0008168">
    <property type="term" value="F:methyltransferase activity"/>
    <property type="evidence" value="ECO:0007669"/>
    <property type="project" value="UniProtKB-KW"/>
</dbReference>
<dbReference type="RefSeq" id="WP_304599655.1">
    <property type="nucleotide sequence ID" value="NZ_JAUQYO010000002.1"/>
</dbReference>
<dbReference type="EC" id="2.1.1.72" evidence="1"/>
<keyword evidence="2 6" id="KW-0489">Methyltransferase</keyword>
<evidence type="ECO:0000313" key="7">
    <source>
        <dbReference type="Proteomes" id="UP001232536"/>
    </source>
</evidence>
<keyword evidence="7" id="KW-1185">Reference proteome</keyword>
<dbReference type="GO" id="GO:0032259">
    <property type="term" value="P:methylation"/>
    <property type="evidence" value="ECO:0007669"/>
    <property type="project" value="UniProtKB-KW"/>
</dbReference>
<evidence type="ECO:0000256" key="2">
    <source>
        <dbReference type="ARBA" id="ARBA00022603"/>
    </source>
</evidence>
<evidence type="ECO:0000256" key="4">
    <source>
        <dbReference type="ARBA" id="ARBA00022691"/>
    </source>
</evidence>
<dbReference type="EMBL" id="JAUQYP010000001">
    <property type="protein sequence ID" value="MDO8105962.1"/>
    <property type="molecule type" value="Genomic_DNA"/>
</dbReference>
<evidence type="ECO:0000256" key="3">
    <source>
        <dbReference type="ARBA" id="ARBA00022679"/>
    </source>
</evidence>
<keyword evidence="4" id="KW-0949">S-adenosyl-L-methionine</keyword>
<gene>
    <name evidence="6" type="ORF">Q6348_01990</name>
</gene>
<proteinExistence type="predicted"/>
<comment type="caution">
    <text evidence="6">The sequence shown here is derived from an EMBL/GenBank/DDBJ whole genome shotgun (WGS) entry which is preliminary data.</text>
</comment>
<dbReference type="InterPro" id="IPR012327">
    <property type="entry name" value="MeTrfase_D12"/>
</dbReference>